<dbReference type="SUPFAM" id="SSF53649">
    <property type="entry name" value="Alkaline phosphatase-like"/>
    <property type="match status" value="1"/>
</dbReference>
<evidence type="ECO:0000256" key="3">
    <source>
        <dbReference type="ARBA" id="ARBA00022801"/>
    </source>
</evidence>
<feature type="modified residue" description="3-oxoalanine (Cys)" evidence="6">
    <location>
        <position position="72"/>
    </location>
</feature>
<dbReference type="VEuPathDB" id="FungiDB:ASPWEDRAFT_139929"/>
<dbReference type="InterPro" id="IPR024607">
    <property type="entry name" value="Sulfatase_CS"/>
</dbReference>
<dbReference type="InterPro" id="IPR012083">
    <property type="entry name" value="Arylsulfatase"/>
</dbReference>
<dbReference type="PANTHER" id="PTHR43108:SF8">
    <property type="entry name" value="SD21168P"/>
    <property type="match status" value="1"/>
</dbReference>
<reference evidence="10" key="1">
    <citation type="journal article" date="2017" name="Genome Biol.">
        <title>Comparative genomics reveals high biological diversity and specific adaptations in the industrially and medically important fungal genus Aspergillus.</title>
        <authorList>
            <person name="de Vries R.P."/>
            <person name="Riley R."/>
            <person name="Wiebenga A."/>
            <person name="Aguilar-Osorio G."/>
            <person name="Amillis S."/>
            <person name="Uchima C.A."/>
            <person name="Anderluh G."/>
            <person name="Asadollahi M."/>
            <person name="Askin M."/>
            <person name="Barry K."/>
            <person name="Battaglia E."/>
            <person name="Bayram O."/>
            <person name="Benocci T."/>
            <person name="Braus-Stromeyer S.A."/>
            <person name="Caldana C."/>
            <person name="Canovas D."/>
            <person name="Cerqueira G.C."/>
            <person name="Chen F."/>
            <person name="Chen W."/>
            <person name="Choi C."/>
            <person name="Clum A."/>
            <person name="Dos Santos R.A."/>
            <person name="Damasio A.R."/>
            <person name="Diallinas G."/>
            <person name="Emri T."/>
            <person name="Fekete E."/>
            <person name="Flipphi M."/>
            <person name="Freyberg S."/>
            <person name="Gallo A."/>
            <person name="Gournas C."/>
            <person name="Habgood R."/>
            <person name="Hainaut M."/>
            <person name="Harispe M.L."/>
            <person name="Henrissat B."/>
            <person name="Hilden K.S."/>
            <person name="Hope R."/>
            <person name="Hossain A."/>
            <person name="Karabika E."/>
            <person name="Karaffa L."/>
            <person name="Karanyi Z."/>
            <person name="Krasevec N."/>
            <person name="Kuo A."/>
            <person name="Kusch H."/>
            <person name="LaButti K."/>
            <person name="Lagendijk E.L."/>
            <person name="Lapidus A."/>
            <person name="Levasseur A."/>
            <person name="Lindquist E."/>
            <person name="Lipzen A."/>
            <person name="Logrieco A.F."/>
            <person name="MacCabe A."/>
            <person name="Maekelae M.R."/>
            <person name="Malavazi I."/>
            <person name="Melin P."/>
            <person name="Meyer V."/>
            <person name="Mielnichuk N."/>
            <person name="Miskei M."/>
            <person name="Molnar A.P."/>
            <person name="Mule G."/>
            <person name="Ngan C.Y."/>
            <person name="Orejas M."/>
            <person name="Orosz E."/>
            <person name="Ouedraogo J.P."/>
            <person name="Overkamp K.M."/>
            <person name="Park H.-S."/>
            <person name="Perrone G."/>
            <person name="Piumi F."/>
            <person name="Punt P.J."/>
            <person name="Ram A.F."/>
            <person name="Ramon A."/>
            <person name="Rauscher S."/>
            <person name="Record E."/>
            <person name="Riano-Pachon D.M."/>
            <person name="Robert V."/>
            <person name="Roehrig J."/>
            <person name="Ruller R."/>
            <person name="Salamov A."/>
            <person name="Salih N.S."/>
            <person name="Samson R.A."/>
            <person name="Sandor E."/>
            <person name="Sanguinetti M."/>
            <person name="Schuetze T."/>
            <person name="Sepcic K."/>
            <person name="Shelest E."/>
            <person name="Sherlock G."/>
            <person name="Sophianopoulou V."/>
            <person name="Squina F.M."/>
            <person name="Sun H."/>
            <person name="Susca A."/>
            <person name="Todd R.B."/>
            <person name="Tsang A."/>
            <person name="Unkles S.E."/>
            <person name="van de Wiele N."/>
            <person name="van Rossen-Uffink D."/>
            <person name="Oliveira J.V."/>
            <person name="Vesth T.C."/>
            <person name="Visser J."/>
            <person name="Yu J.-H."/>
            <person name="Zhou M."/>
            <person name="Andersen M.R."/>
            <person name="Archer D.B."/>
            <person name="Baker S.E."/>
            <person name="Benoit I."/>
            <person name="Brakhage A.A."/>
            <person name="Braus G.H."/>
            <person name="Fischer R."/>
            <person name="Frisvad J.C."/>
            <person name="Goldman G.H."/>
            <person name="Houbraken J."/>
            <person name="Oakley B."/>
            <person name="Pocsi I."/>
            <person name="Scazzocchio C."/>
            <person name="Seiboth B."/>
            <person name="vanKuyk P.A."/>
            <person name="Wortman J."/>
            <person name="Dyer P.S."/>
            <person name="Grigoriev I.V."/>
        </authorList>
    </citation>
    <scope>NUCLEOTIDE SEQUENCE [LARGE SCALE GENOMIC DNA]</scope>
    <source>
        <strain evidence="10">DTO 134E9</strain>
    </source>
</reference>
<comment type="catalytic activity">
    <reaction evidence="5">
        <text>an aryl sulfate + H2O = a phenol + sulfate + H(+)</text>
        <dbReference type="Rhea" id="RHEA:17261"/>
        <dbReference type="ChEBI" id="CHEBI:15377"/>
        <dbReference type="ChEBI" id="CHEBI:15378"/>
        <dbReference type="ChEBI" id="CHEBI:16189"/>
        <dbReference type="ChEBI" id="CHEBI:33853"/>
        <dbReference type="ChEBI" id="CHEBI:140317"/>
        <dbReference type="EC" id="3.1.6.1"/>
    </reaction>
</comment>
<dbReference type="EC" id="3.1.6.1" evidence="5"/>
<protein>
    <recommendedName>
        <fullName evidence="5">Arylsulfatase</fullName>
        <shortName evidence="5">AS</shortName>
        <ecNumber evidence="5">3.1.6.1</ecNumber>
    </recommendedName>
    <alternativeName>
        <fullName evidence="5">Aryl-sulfate sulphohydrolase</fullName>
    </alternativeName>
</protein>
<dbReference type="EMBL" id="KV878215">
    <property type="protein sequence ID" value="OJJ32243.1"/>
    <property type="molecule type" value="Genomic_DNA"/>
</dbReference>
<dbReference type="AlphaFoldDB" id="A0A1L9RBJ3"/>
<keyword evidence="4" id="KW-0325">Glycoprotein</keyword>
<dbReference type="GO" id="GO:0018958">
    <property type="term" value="P:phenol-containing compound metabolic process"/>
    <property type="evidence" value="ECO:0007669"/>
    <property type="project" value="InterPro"/>
</dbReference>
<evidence type="ECO:0000259" key="8">
    <source>
        <dbReference type="Pfam" id="PF00884"/>
    </source>
</evidence>
<feature type="signal peptide" evidence="7">
    <location>
        <begin position="1"/>
        <end position="18"/>
    </location>
</feature>
<dbReference type="PROSITE" id="PS00523">
    <property type="entry name" value="SULFATASE_1"/>
    <property type="match status" value="1"/>
</dbReference>
<dbReference type="OrthoDB" id="96314at2759"/>
<dbReference type="GO" id="GO:0005539">
    <property type="term" value="F:glycosaminoglycan binding"/>
    <property type="evidence" value="ECO:0007669"/>
    <property type="project" value="TreeGrafter"/>
</dbReference>
<evidence type="ECO:0000313" key="9">
    <source>
        <dbReference type="EMBL" id="OJJ32243.1"/>
    </source>
</evidence>
<proteinExistence type="inferred from homology"/>
<evidence type="ECO:0000256" key="4">
    <source>
        <dbReference type="ARBA" id="ARBA00023180"/>
    </source>
</evidence>
<keyword evidence="10" id="KW-1185">Reference proteome</keyword>
<dbReference type="GO" id="GO:0008449">
    <property type="term" value="F:N-acetylglucosamine-6-sulfatase activity"/>
    <property type="evidence" value="ECO:0007669"/>
    <property type="project" value="TreeGrafter"/>
</dbReference>
<evidence type="ECO:0000256" key="1">
    <source>
        <dbReference type="ARBA" id="ARBA00008779"/>
    </source>
</evidence>
<comment type="PTM">
    <text evidence="6">The conversion to 3-oxoalanine (also known as C-formylglycine, FGly), of a serine or cysteine residue in prokaryotes and of a cysteine residue in eukaryotes, is critical for catalytic activity.</text>
</comment>
<dbReference type="RefSeq" id="XP_040685920.1">
    <property type="nucleotide sequence ID" value="XM_040829393.1"/>
</dbReference>
<comment type="similarity">
    <text evidence="1 5">Belongs to the sulfatase family.</text>
</comment>
<feature type="chain" id="PRO_5013041466" description="Arylsulfatase" evidence="7">
    <location>
        <begin position="19"/>
        <end position="567"/>
    </location>
</feature>
<feature type="domain" description="Sulfatase N-terminal" evidence="8">
    <location>
        <begin position="28"/>
        <end position="372"/>
    </location>
</feature>
<dbReference type="Proteomes" id="UP000184383">
    <property type="component" value="Unassembled WGS sequence"/>
</dbReference>
<organism evidence="9 10">
    <name type="scientific">Aspergillus wentii DTO 134E9</name>
    <dbReference type="NCBI Taxonomy" id="1073089"/>
    <lineage>
        <taxon>Eukaryota</taxon>
        <taxon>Fungi</taxon>
        <taxon>Dikarya</taxon>
        <taxon>Ascomycota</taxon>
        <taxon>Pezizomycotina</taxon>
        <taxon>Eurotiomycetes</taxon>
        <taxon>Eurotiomycetidae</taxon>
        <taxon>Eurotiales</taxon>
        <taxon>Aspergillaceae</taxon>
        <taxon>Aspergillus</taxon>
        <taxon>Aspergillus subgen. Cremei</taxon>
    </lineage>
</organism>
<evidence type="ECO:0000256" key="5">
    <source>
        <dbReference type="PIRNR" id="PIRNR000972"/>
    </source>
</evidence>
<dbReference type="InterPro" id="IPR017850">
    <property type="entry name" value="Alkaline_phosphatase_core_sf"/>
</dbReference>
<dbReference type="GeneID" id="63745241"/>
<accession>A0A1L9RBJ3</accession>
<sequence length="567" mass="64263">MLFHSFAWLAVAVGAIAASGSRNETAKPNFIVIVTDDQDLRMNSLDYMPRAKKYLTDEGTFFNHHYATVALCCPARASLWTGKAAHNTNITNLGPPYGGFKKFIDEGYNEKWLPVWMKNGGYETYFTGKLMNGHDTKNYDLQLKNMGLTGHDFFIEPGTYQYWNTTVQHNLDKPKSYPGEFATDLLANKSMKWIDDAVKKEKPFFLAMNPVNPHGNYDYKTGKFTPPLPKDKYKNAFPDAKVPRNVSFNPDQPSGASWIRELRQLNSSVIEENDEFYRARLQALQSIDDLIETAIETLKKHNILDNTYIIYTSDNGFHISQHRLTPGKRCPYEEDVNVPLIIRGPGIPKGQTSDLVTSHLDIAPSIVKWAGAKGPGDFDGAAIPKSGKADPNEPWEHVEVEHWGTVSAKQYVALRNRVNTYKAVRVIGKGYNIFYSVWCEGDHEVYDMTNDPHQMKNLYNSTSKILNTPMSKVQHRLDALTLVLKACKGRTCQKPWEALHPDGKVKTLVEALDSKYDSFYKNQHRVSFDHCALGYIVANELPIKYAKYGNESSTHDERGLEGWNIFP</sequence>
<dbReference type="PANTHER" id="PTHR43108">
    <property type="entry name" value="N-ACETYLGLUCOSAMINE-6-SULFATASE FAMILY MEMBER"/>
    <property type="match status" value="1"/>
</dbReference>
<evidence type="ECO:0000256" key="2">
    <source>
        <dbReference type="ARBA" id="ARBA00022729"/>
    </source>
</evidence>
<keyword evidence="3 5" id="KW-0378">Hydrolase</keyword>
<evidence type="ECO:0000313" key="10">
    <source>
        <dbReference type="Proteomes" id="UP000184383"/>
    </source>
</evidence>
<evidence type="ECO:0000256" key="7">
    <source>
        <dbReference type="SAM" id="SignalP"/>
    </source>
</evidence>
<dbReference type="STRING" id="1073089.A0A1L9RBJ3"/>
<dbReference type="Pfam" id="PF00884">
    <property type="entry name" value="Sulfatase"/>
    <property type="match status" value="1"/>
</dbReference>
<dbReference type="Gene3D" id="3.40.720.10">
    <property type="entry name" value="Alkaline Phosphatase, subunit A"/>
    <property type="match status" value="1"/>
</dbReference>
<gene>
    <name evidence="9" type="ORF">ASPWEDRAFT_139929</name>
</gene>
<dbReference type="CDD" id="cd16147">
    <property type="entry name" value="G6S"/>
    <property type="match status" value="1"/>
</dbReference>
<name>A0A1L9RBJ3_ASPWE</name>
<evidence type="ECO:0000256" key="6">
    <source>
        <dbReference type="PIRSR" id="PIRSR000972-50"/>
    </source>
</evidence>
<keyword evidence="2 7" id="KW-0732">Signal</keyword>
<dbReference type="PIRSF" id="PIRSF000972">
    <property type="entry name" value="Arylsulf_plant"/>
    <property type="match status" value="1"/>
</dbReference>
<dbReference type="InterPro" id="IPR000917">
    <property type="entry name" value="Sulfatase_N"/>
</dbReference>
<dbReference type="GO" id="GO:0004065">
    <property type="term" value="F:arylsulfatase activity"/>
    <property type="evidence" value="ECO:0007669"/>
    <property type="project" value="UniProtKB-UniRule"/>
</dbReference>